<dbReference type="FunFam" id="1.20.140.10:FF:000001">
    <property type="entry name" value="Acyl-CoA dehydrogenase"/>
    <property type="match status" value="1"/>
</dbReference>
<dbReference type="Pfam" id="PF02770">
    <property type="entry name" value="Acyl-CoA_dh_M"/>
    <property type="match status" value="1"/>
</dbReference>
<organism evidence="10 11">
    <name type="scientific">Acinetobacter johnsonii</name>
    <dbReference type="NCBI Taxonomy" id="40214"/>
    <lineage>
        <taxon>Bacteria</taxon>
        <taxon>Pseudomonadati</taxon>
        <taxon>Pseudomonadota</taxon>
        <taxon>Gammaproteobacteria</taxon>
        <taxon>Moraxellales</taxon>
        <taxon>Moraxellaceae</taxon>
        <taxon>Acinetobacter</taxon>
    </lineage>
</organism>
<dbReference type="InterPro" id="IPR009075">
    <property type="entry name" value="AcylCo_DH/oxidase_C"/>
</dbReference>
<evidence type="ECO:0000313" key="10">
    <source>
        <dbReference type="EMBL" id="MDH0825651.1"/>
    </source>
</evidence>
<dbReference type="SUPFAM" id="SSF56645">
    <property type="entry name" value="Acyl-CoA dehydrogenase NM domain-like"/>
    <property type="match status" value="1"/>
</dbReference>
<evidence type="ECO:0000259" key="9">
    <source>
        <dbReference type="Pfam" id="PF02771"/>
    </source>
</evidence>
<dbReference type="EMBL" id="JAOCCL010000006">
    <property type="protein sequence ID" value="MDH0825651.1"/>
    <property type="molecule type" value="Genomic_DNA"/>
</dbReference>
<dbReference type="InterPro" id="IPR036250">
    <property type="entry name" value="AcylCo_DH-like_C"/>
</dbReference>
<dbReference type="InterPro" id="IPR006091">
    <property type="entry name" value="Acyl-CoA_Oxase/DH_mid-dom"/>
</dbReference>
<keyword evidence="3 6" id="KW-0285">Flavoprotein</keyword>
<feature type="domain" description="Acyl-CoA dehydrogenase/oxidase C-terminal" evidence="7">
    <location>
        <begin position="242"/>
        <end position="390"/>
    </location>
</feature>
<gene>
    <name evidence="10" type="ORF">N5C97_03880</name>
</gene>
<evidence type="ECO:0000256" key="4">
    <source>
        <dbReference type="ARBA" id="ARBA00022827"/>
    </source>
</evidence>
<dbReference type="GO" id="GO:0050660">
    <property type="term" value="F:flavin adenine dinucleotide binding"/>
    <property type="evidence" value="ECO:0007669"/>
    <property type="project" value="InterPro"/>
</dbReference>
<reference evidence="10" key="1">
    <citation type="submission" date="2022-09" db="EMBL/GenBank/DDBJ databases">
        <title>Intensive care unit water sources are persistently colonized with multi-drug resistant bacteria and are the site of extensive horizontal gene transfer of antibiotic resistance genes.</title>
        <authorList>
            <person name="Diorio-Toth L."/>
        </authorList>
    </citation>
    <scope>NUCLEOTIDE SEQUENCE</scope>
    <source>
        <strain evidence="10">GD03885</strain>
    </source>
</reference>
<proteinExistence type="inferred from homology"/>
<dbReference type="InterPro" id="IPR046373">
    <property type="entry name" value="Acyl-CoA_Oxase/DH_mid-dom_sf"/>
</dbReference>
<comment type="cofactor">
    <cofactor evidence="1 6">
        <name>FAD</name>
        <dbReference type="ChEBI" id="CHEBI:57692"/>
    </cofactor>
</comment>
<keyword evidence="4 6" id="KW-0274">FAD</keyword>
<evidence type="ECO:0000259" key="7">
    <source>
        <dbReference type="Pfam" id="PF00441"/>
    </source>
</evidence>
<dbReference type="PROSITE" id="PS00073">
    <property type="entry name" value="ACYL_COA_DH_2"/>
    <property type="match status" value="1"/>
</dbReference>
<feature type="domain" description="Acyl-CoA dehydrogenase/oxidase N-terminal" evidence="9">
    <location>
        <begin position="20"/>
        <end position="130"/>
    </location>
</feature>
<dbReference type="InterPro" id="IPR006089">
    <property type="entry name" value="Acyl-CoA_DH_CS"/>
</dbReference>
<dbReference type="GO" id="GO:0003995">
    <property type="term" value="F:acyl-CoA dehydrogenase activity"/>
    <property type="evidence" value="ECO:0007669"/>
    <property type="project" value="InterPro"/>
</dbReference>
<dbReference type="InterPro" id="IPR037069">
    <property type="entry name" value="AcylCoA_DH/ox_N_sf"/>
</dbReference>
<evidence type="ECO:0000259" key="8">
    <source>
        <dbReference type="Pfam" id="PF02770"/>
    </source>
</evidence>
<dbReference type="SUPFAM" id="SSF47203">
    <property type="entry name" value="Acyl-CoA dehydrogenase C-terminal domain-like"/>
    <property type="match status" value="1"/>
</dbReference>
<accession>A0AA42SF68</accession>
<dbReference type="Gene3D" id="2.40.110.10">
    <property type="entry name" value="Butyryl-CoA Dehydrogenase, subunit A, domain 2"/>
    <property type="match status" value="1"/>
</dbReference>
<evidence type="ECO:0000256" key="2">
    <source>
        <dbReference type="ARBA" id="ARBA00009347"/>
    </source>
</evidence>
<evidence type="ECO:0000313" key="11">
    <source>
        <dbReference type="Proteomes" id="UP001160116"/>
    </source>
</evidence>
<dbReference type="Pfam" id="PF02771">
    <property type="entry name" value="Acyl-CoA_dh_N"/>
    <property type="match status" value="1"/>
</dbReference>
<dbReference type="InterPro" id="IPR009100">
    <property type="entry name" value="AcylCoA_DH/oxidase_NM_dom_sf"/>
</dbReference>
<evidence type="ECO:0000256" key="5">
    <source>
        <dbReference type="ARBA" id="ARBA00023002"/>
    </source>
</evidence>
<dbReference type="Gene3D" id="1.10.540.10">
    <property type="entry name" value="Acyl-CoA dehydrogenase/oxidase, N-terminal domain"/>
    <property type="match status" value="1"/>
</dbReference>
<keyword evidence="5 6" id="KW-0560">Oxidoreductase</keyword>
<evidence type="ECO:0000256" key="1">
    <source>
        <dbReference type="ARBA" id="ARBA00001974"/>
    </source>
</evidence>
<feature type="domain" description="Acyl-CoA oxidase/dehydrogenase middle" evidence="8">
    <location>
        <begin position="134"/>
        <end position="230"/>
    </location>
</feature>
<evidence type="ECO:0000256" key="3">
    <source>
        <dbReference type="ARBA" id="ARBA00022630"/>
    </source>
</evidence>
<dbReference type="Proteomes" id="UP001160116">
    <property type="component" value="Unassembled WGS sequence"/>
</dbReference>
<dbReference type="InterPro" id="IPR013786">
    <property type="entry name" value="AcylCoA_DH/ox_N"/>
</dbReference>
<dbReference type="PANTHER" id="PTHR43884:SF12">
    <property type="entry name" value="ISOVALERYL-COA DEHYDROGENASE, MITOCHONDRIAL-RELATED"/>
    <property type="match status" value="1"/>
</dbReference>
<dbReference type="RefSeq" id="WP_234304464.1">
    <property type="nucleotide sequence ID" value="NZ_CP090180.1"/>
</dbReference>
<comment type="caution">
    <text evidence="10">The sequence shown here is derived from an EMBL/GenBank/DDBJ whole genome shotgun (WGS) entry which is preliminary data.</text>
</comment>
<name>A0AA42SF68_ACIJO</name>
<evidence type="ECO:0000256" key="6">
    <source>
        <dbReference type="RuleBase" id="RU362125"/>
    </source>
</evidence>
<protein>
    <submittedName>
        <fullName evidence="10">Acyl-CoA dehydrogenase family protein</fullName>
    </submittedName>
</protein>
<dbReference type="Pfam" id="PF00441">
    <property type="entry name" value="Acyl-CoA_dh_1"/>
    <property type="match status" value="1"/>
</dbReference>
<dbReference type="FunFam" id="2.40.110.10:FF:000002">
    <property type="entry name" value="Acyl-CoA dehydrogenase fadE12"/>
    <property type="match status" value="1"/>
</dbReference>
<comment type="similarity">
    <text evidence="2 6">Belongs to the acyl-CoA dehydrogenase family.</text>
</comment>
<dbReference type="AlphaFoldDB" id="A0AA42SF68"/>
<sequence>MQSGAIRPLNNMLPRNLFNAEHEAFRETVRKFYAKEVVPNIEKYEQQQHVDRELWNKAGAMGLLCATMPEAYGGSGVDRLYSMILIEEQAYAMDSSTGFSLHSDIVANYINNFGSEAQKHYWLTRMASGETVTAIAMTEPGTGSDLQAVRTTAVLDGDDYIINGSKIFITNGYLCDMAIVVCKTGDSEKGSANLSLIIVEANRAGFSKGKPLNKIGMKGQDTCELFFDHVRVPKENLLGMEGMGFMMLMKELAWERMLVAIICQAGAEAALAHTVQYTKERKAFGKAISSFQNTRFKLAELRTEIDFCRAYLDRCMQLQLEESLGIDAAAAAKYKISEMFSKVVDECLQLHGGYGYMLEYPIARAYLDNRANRIYAGTNEIMKELISRSL</sequence>
<dbReference type="PANTHER" id="PTHR43884">
    <property type="entry name" value="ACYL-COA DEHYDROGENASE"/>
    <property type="match status" value="1"/>
</dbReference>
<dbReference type="FunFam" id="1.10.540.10:FF:000026">
    <property type="entry name" value="Acyl-CoA dehydrogenase medium chain"/>
    <property type="match status" value="1"/>
</dbReference>
<dbReference type="Gene3D" id="1.20.140.10">
    <property type="entry name" value="Butyryl-CoA Dehydrogenase, subunit A, domain 3"/>
    <property type="match status" value="1"/>
</dbReference>